<dbReference type="PANTHER" id="PTHR35174:SF4">
    <property type="entry name" value="BLL7163 PROTEIN"/>
    <property type="match status" value="1"/>
</dbReference>
<feature type="domain" description="YCII-related" evidence="2">
    <location>
        <begin position="1"/>
        <end position="106"/>
    </location>
</feature>
<proteinExistence type="inferred from homology"/>
<organism evidence="3 4">
    <name type="scientific">Paenibacillus septentrionalis</name>
    <dbReference type="NCBI Taxonomy" id="429342"/>
    <lineage>
        <taxon>Bacteria</taxon>
        <taxon>Bacillati</taxon>
        <taxon>Bacillota</taxon>
        <taxon>Bacilli</taxon>
        <taxon>Bacillales</taxon>
        <taxon>Paenibacillaceae</taxon>
        <taxon>Paenibacillus</taxon>
    </lineage>
</organism>
<keyword evidence="4" id="KW-1185">Reference proteome</keyword>
<reference evidence="4" key="1">
    <citation type="journal article" date="2019" name="Int. J. Syst. Evol. Microbiol.">
        <title>The Global Catalogue of Microorganisms (GCM) 10K type strain sequencing project: providing services to taxonomists for standard genome sequencing and annotation.</title>
        <authorList>
            <consortium name="The Broad Institute Genomics Platform"/>
            <consortium name="The Broad Institute Genome Sequencing Center for Infectious Disease"/>
            <person name="Wu L."/>
            <person name="Ma J."/>
        </authorList>
    </citation>
    <scope>NUCLEOTIDE SEQUENCE [LARGE SCALE GENOMIC DNA]</scope>
    <source>
        <strain evidence="4">PCU 280</strain>
    </source>
</reference>
<dbReference type="InterPro" id="IPR005545">
    <property type="entry name" value="YCII"/>
</dbReference>
<protein>
    <submittedName>
        <fullName evidence="3">YciI family protein</fullName>
    </submittedName>
</protein>
<dbReference type="RefSeq" id="WP_379235160.1">
    <property type="nucleotide sequence ID" value="NZ_JBHSTE010000004.1"/>
</dbReference>
<dbReference type="InterPro" id="IPR011008">
    <property type="entry name" value="Dimeric_a/b-barrel"/>
</dbReference>
<dbReference type="PANTHER" id="PTHR35174">
    <property type="entry name" value="BLL7171 PROTEIN-RELATED"/>
    <property type="match status" value="1"/>
</dbReference>
<dbReference type="EMBL" id="JBHSTE010000004">
    <property type="protein sequence ID" value="MFC6333561.1"/>
    <property type="molecule type" value="Genomic_DNA"/>
</dbReference>
<gene>
    <name evidence="3" type="ORF">ACFP56_13105</name>
</gene>
<comment type="caution">
    <text evidence="3">The sequence shown here is derived from an EMBL/GenBank/DDBJ whole genome shotgun (WGS) entry which is preliminary data.</text>
</comment>
<dbReference type="SUPFAM" id="SSF54909">
    <property type="entry name" value="Dimeric alpha+beta barrel"/>
    <property type="match status" value="1"/>
</dbReference>
<dbReference type="Pfam" id="PF03795">
    <property type="entry name" value="YCII"/>
    <property type="match status" value="1"/>
</dbReference>
<evidence type="ECO:0000313" key="4">
    <source>
        <dbReference type="Proteomes" id="UP001596233"/>
    </source>
</evidence>
<evidence type="ECO:0000259" key="2">
    <source>
        <dbReference type="Pfam" id="PF03795"/>
    </source>
</evidence>
<comment type="similarity">
    <text evidence="1">Belongs to the YciI family.</text>
</comment>
<dbReference type="Proteomes" id="UP001596233">
    <property type="component" value="Unassembled WGS sequence"/>
</dbReference>
<accession>A0ABW1V5S1</accession>
<evidence type="ECO:0000256" key="1">
    <source>
        <dbReference type="ARBA" id="ARBA00007689"/>
    </source>
</evidence>
<name>A0ABW1V5S1_9BACL</name>
<evidence type="ECO:0000313" key="3">
    <source>
        <dbReference type="EMBL" id="MFC6333561.1"/>
    </source>
</evidence>
<sequence length="145" mass="16563">MRFILMVNATEYSEAGVYHSNDFIREMIAYKKVLTEAGVLLAAEEIQPSSTGIKITHLSCGKEPELRAGPFPVEQALISKYFLIEAESETEALNWALRMPIQKEFGEVTIEMRRIEEMFNSKKSSRLRAMEADLADQLTMLRESR</sequence>
<dbReference type="Gene3D" id="3.30.70.1060">
    <property type="entry name" value="Dimeric alpha+beta barrel"/>
    <property type="match status" value="1"/>
</dbReference>